<accession>A0A8S5P432</accession>
<feature type="region of interest" description="Disordered" evidence="1">
    <location>
        <begin position="76"/>
        <end position="105"/>
    </location>
</feature>
<dbReference type="InterPro" id="IPR035286">
    <property type="entry name" value="DUF5361"/>
</dbReference>
<dbReference type="Pfam" id="PF17318">
    <property type="entry name" value="DUF5361"/>
    <property type="match status" value="1"/>
</dbReference>
<protein>
    <submittedName>
        <fullName evidence="2">Uncharacterized protein</fullName>
    </submittedName>
</protein>
<name>A0A8S5P432_9CAUD</name>
<evidence type="ECO:0000313" key="2">
    <source>
        <dbReference type="EMBL" id="DAE01770.1"/>
    </source>
</evidence>
<sequence length="123" mass="13593">MLAADRDALICDLAETYHVLDMTALPVPLLATLAAGLRGDSRIRLAMSGERVTNAEMLQAAMLDRLTTLCWMQSKDGAHGRRRPPSVLDAISGKEEQSDSKPVAYNTPADFERARARIIKRER</sequence>
<organism evidence="2">
    <name type="scientific">Siphoviridae sp. ctQkH10</name>
    <dbReference type="NCBI Taxonomy" id="2825494"/>
    <lineage>
        <taxon>Viruses</taxon>
        <taxon>Duplodnaviria</taxon>
        <taxon>Heunggongvirae</taxon>
        <taxon>Uroviricota</taxon>
        <taxon>Caudoviricetes</taxon>
    </lineage>
</organism>
<evidence type="ECO:0000256" key="1">
    <source>
        <dbReference type="SAM" id="MobiDB-lite"/>
    </source>
</evidence>
<proteinExistence type="predicted"/>
<reference evidence="2" key="1">
    <citation type="journal article" date="2021" name="Proc. Natl. Acad. Sci. U.S.A.">
        <title>A Catalog of Tens of Thousands of Viruses from Human Metagenomes Reveals Hidden Associations with Chronic Diseases.</title>
        <authorList>
            <person name="Tisza M.J."/>
            <person name="Buck C.B."/>
        </authorList>
    </citation>
    <scope>NUCLEOTIDE SEQUENCE</scope>
    <source>
        <strain evidence="2">CtQkH10</strain>
    </source>
</reference>
<dbReference type="EMBL" id="BK015331">
    <property type="protein sequence ID" value="DAE01770.1"/>
    <property type="molecule type" value="Genomic_DNA"/>
</dbReference>